<dbReference type="Gene3D" id="3.40.50.720">
    <property type="entry name" value="NAD(P)-binding Rossmann-like Domain"/>
    <property type="match status" value="1"/>
</dbReference>
<accession>A0A2R7Z2A3</accession>
<dbReference type="Pfam" id="PF13460">
    <property type="entry name" value="NAD_binding_10"/>
    <property type="match status" value="1"/>
</dbReference>
<reference evidence="2 3" key="1">
    <citation type="submission" date="2018-03" db="EMBL/GenBank/DDBJ databases">
        <authorList>
            <person name="Keele B.F."/>
        </authorList>
    </citation>
    <scope>NUCLEOTIDE SEQUENCE [LARGE SCALE GENOMIC DNA]</scope>
    <source>
        <strain evidence="2 3">IB-3</strain>
    </source>
</reference>
<dbReference type="InterPro" id="IPR016040">
    <property type="entry name" value="NAD(P)-bd_dom"/>
</dbReference>
<dbReference type="GO" id="GO:0004074">
    <property type="term" value="F:biliverdin reductase [NAD(P)H] activity"/>
    <property type="evidence" value="ECO:0007669"/>
    <property type="project" value="TreeGrafter"/>
</dbReference>
<dbReference type="GO" id="GO:0042602">
    <property type="term" value="F:riboflavin reductase (NADPH) activity"/>
    <property type="evidence" value="ECO:0007669"/>
    <property type="project" value="TreeGrafter"/>
</dbReference>
<evidence type="ECO:0000313" key="2">
    <source>
        <dbReference type="EMBL" id="PUA82279.1"/>
    </source>
</evidence>
<protein>
    <submittedName>
        <fullName evidence="2">Epimerase</fullName>
    </submittedName>
</protein>
<dbReference type="OrthoDB" id="9771302at2"/>
<dbReference type="SUPFAM" id="SSF51735">
    <property type="entry name" value="NAD(P)-binding Rossmann-fold domains"/>
    <property type="match status" value="1"/>
</dbReference>
<keyword evidence="3" id="KW-1185">Reference proteome</keyword>
<evidence type="ECO:0000259" key="1">
    <source>
        <dbReference type="Pfam" id="PF13460"/>
    </source>
</evidence>
<dbReference type="RefSeq" id="WP_108342466.1">
    <property type="nucleotide sequence ID" value="NZ_PYXZ01000001.1"/>
</dbReference>
<dbReference type="Proteomes" id="UP000244867">
    <property type="component" value="Unassembled WGS sequence"/>
</dbReference>
<proteinExistence type="predicted"/>
<comment type="caution">
    <text evidence="2">The sequence shown here is derived from an EMBL/GenBank/DDBJ whole genome shotgun (WGS) entry which is preliminary data.</text>
</comment>
<gene>
    <name evidence="2" type="ORF">C7S10_00510</name>
</gene>
<dbReference type="InterPro" id="IPR051606">
    <property type="entry name" value="Polyketide_Oxido-like"/>
</dbReference>
<dbReference type="CDD" id="cd05244">
    <property type="entry name" value="BVR-B_like_SDR_a"/>
    <property type="match status" value="1"/>
</dbReference>
<dbReference type="PANTHER" id="PTHR43355">
    <property type="entry name" value="FLAVIN REDUCTASE (NADPH)"/>
    <property type="match status" value="1"/>
</dbReference>
<evidence type="ECO:0000313" key="3">
    <source>
        <dbReference type="Proteomes" id="UP000244867"/>
    </source>
</evidence>
<organism evidence="2 3">
    <name type="scientific">Nocardioides currus</name>
    <dbReference type="NCBI Taxonomy" id="2133958"/>
    <lineage>
        <taxon>Bacteria</taxon>
        <taxon>Bacillati</taxon>
        <taxon>Actinomycetota</taxon>
        <taxon>Actinomycetes</taxon>
        <taxon>Propionibacteriales</taxon>
        <taxon>Nocardioidaceae</taxon>
        <taxon>Nocardioides</taxon>
    </lineage>
</organism>
<sequence>MSLHLTVIGATGSVGRHVVQQALAEGHRVTALTRRPEQVEPREGLEVIGGDVLDPVAVRSAVEGRDAVVVALGDGRRGTVREAGTRAVVEAMQAGGVRRLVVQSTLGAGDSRANLDLVWKHLMFGLLLRKAYADHQRQEEVVRASGLDWTIVRPAAFTDGPRTGSYQRGFGPEAASTLKISRADVAHALLRELGEEAEVGRAVAVAY</sequence>
<dbReference type="EMBL" id="PYXZ01000001">
    <property type="protein sequence ID" value="PUA82279.1"/>
    <property type="molecule type" value="Genomic_DNA"/>
</dbReference>
<dbReference type="AlphaFoldDB" id="A0A2R7Z2A3"/>
<name>A0A2R7Z2A3_9ACTN</name>
<feature type="domain" description="NAD(P)-binding" evidence="1">
    <location>
        <begin position="9"/>
        <end position="194"/>
    </location>
</feature>
<dbReference type="InterPro" id="IPR036291">
    <property type="entry name" value="NAD(P)-bd_dom_sf"/>
</dbReference>
<dbReference type="PANTHER" id="PTHR43355:SF2">
    <property type="entry name" value="FLAVIN REDUCTASE (NADPH)"/>
    <property type="match status" value="1"/>
</dbReference>